<evidence type="ECO:0000259" key="1">
    <source>
        <dbReference type="PROSITE" id="PS50994"/>
    </source>
</evidence>
<evidence type="ECO:0000313" key="3">
    <source>
        <dbReference type="Proteomes" id="UP000230603"/>
    </source>
</evidence>
<dbReference type="InterPro" id="IPR036397">
    <property type="entry name" value="RNaseH_sf"/>
</dbReference>
<dbReference type="PROSITE" id="PS50994">
    <property type="entry name" value="INTEGRASE"/>
    <property type="match status" value="1"/>
</dbReference>
<reference evidence="3" key="1">
    <citation type="submission" date="2017-09" db="EMBL/GenBank/DDBJ databases">
        <title>Depth-based differentiation of microbial function through sediment-hosted aquifers and enrichment of novel symbionts in the deep terrestrial subsurface.</title>
        <authorList>
            <person name="Probst A.J."/>
            <person name="Ladd B."/>
            <person name="Jarett J.K."/>
            <person name="Geller-Mcgrath D.E."/>
            <person name="Sieber C.M.K."/>
            <person name="Emerson J.B."/>
            <person name="Anantharaman K."/>
            <person name="Thomas B.C."/>
            <person name="Malmstrom R."/>
            <person name="Stieglmeier M."/>
            <person name="Klingl A."/>
            <person name="Woyke T."/>
            <person name="Ryan C.M."/>
            <person name="Banfield J.F."/>
        </authorList>
    </citation>
    <scope>NUCLEOTIDE SEQUENCE [LARGE SCALE GENOMIC DNA]</scope>
</reference>
<dbReference type="AlphaFoldDB" id="A0A2M8L957"/>
<dbReference type="GO" id="GO:0015074">
    <property type="term" value="P:DNA integration"/>
    <property type="evidence" value="ECO:0007669"/>
    <property type="project" value="InterPro"/>
</dbReference>
<dbReference type="GO" id="GO:0003676">
    <property type="term" value="F:nucleic acid binding"/>
    <property type="evidence" value="ECO:0007669"/>
    <property type="project" value="InterPro"/>
</dbReference>
<dbReference type="NCBIfam" id="NF033516">
    <property type="entry name" value="transpos_IS3"/>
    <property type="match status" value="1"/>
</dbReference>
<dbReference type="Pfam" id="PF00665">
    <property type="entry name" value="rve"/>
    <property type="match status" value="1"/>
</dbReference>
<organism evidence="2 3">
    <name type="scientific">Candidatus Tagabacteria bacterium CG10_big_fil_rev_8_21_14_0_10_40_13</name>
    <dbReference type="NCBI Taxonomy" id="1975022"/>
    <lineage>
        <taxon>Bacteria</taxon>
        <taxon>Candidatus Tagaibacteriota</taxon>
    </lineage>
</organism>
<name>A0A2M8L957_9BACT</name>
<dbReference type="Gene3D" id="3.30.420.10">
    <property type="entry name" value="Ribonuclease H-like superfamily/Ribonuclease H"/>
    <property type="match status" value="1"/>
</dbReference>
<feature type="domain" description="Integrase catalytic" evidence="1">
    <location>
        <begin position="97"/>
        <end position="259"/>
    </location>
</feature>
<dbReference type="EMBL" id="PFEP01000022">
    <property type="protein sequence ID" value="PJE73153.1"/>
    <property type="molecule type" value="Genomic_DNA"/>
</dbReference>
<protein>
    <recommendedName>
        <fullName evidence="1">Integrase catalytic domain-containing protein</fullName>
    </recommendedName>
</protein>
<comment type="caution">
    <text evidence="2">The sequence shown here is derived from an EMBL/GenBank/DDBJ whole genome shotgun (WGS) entry which is preliminary data.</text>
</comment>
<dbReference type="InterPro" id="IPR048020">
    <property type="entry name" value="Transpos_IS3"/>
</dbReference>
<sequence length="263" mass="31188">MTKLIKLLNLARASFYYKTKLNSKDQLLKEQILSVLSFNPSYGHRRIAIALGLGRKKVRRVMRRYGLKPYKRKARWRKKRDLGRKPAKFMNLIKSSCPLKPNLVYVSDFTYIKYHSKYLYLATLMDLFSREIVGWNISGRHNKDLVLNTVLDAIKNQDFKLPKIIHSDQGSEYNCKNYINFLNYLGIQISMSKKKSPWENSHQESFYNNFKTDLGLEFGRFNNLGELIEAIHKTINYYNQERIHTFLKMPPVKFKQKYLEKVV</sequence>
<dbReference type="PANTHER" id="PTHR46889">
    <property type="entry name" value="TRANSPOSASE INSF FOR INSERTION SEQUENCE IS3B-RELATED"/>
    <property type="match status" value="1"/>
</dbReference>
<dbReference type="InterPro" id="IPR012337">
    <property type="entry name" value="RNaseH-like_sf"/>
</dbReference>
<dbReference type="Proteomes" id="UP000230603">
    <property type="component" value="Unassembled WGS sequence"/>
</dbReference>
<dbReference type="Pfam" id="PF13333">
    <property type="entry name" value="rve_2"/>
    <property type="match status" value="1"/>
</dbReference>
<proteinExistence type="predicted"/>
<dbReference type="PANTHER" id="PTHR46889:SF5">
    <property type="entry name" value="INTEGRASE PROTEIN"/>
    <property type="match status" value="1"/>
</dbReference>
<dbReference type="SUPFAM" id="SSF53098">
    <property type="entry name" value="Ribonuclease H-like"/>
    <property type="match status" value="1"/>
</dbReference>
<evidence type="ECO:0000313" key="2">
    <source>
        <dbReference type="EMBL" id="PJE73153.1"/>
    </source>
</evidence>
<accession>A0A2M8L957</accession>
<gene>
    <name evidence="2" type="ORF">COV00_01395</name>
</gene>
<dbReference type="InterPro" id="IPR001584">
    <property type="entry name" value="Integrase_cat-core"/>
</dbReference>
<dbReference type="InterPro" id="IPR050900">
    <property type="entry name" value="Transposase_IS3/IS150/IS904"/>
</dbReference>